<feature type="region of interest" description="Disordered" evidence="1">
    <location>
        <begin position="1"/>
        <end position="23"/>
    </location>
</feature>
<dbReference type="Proteomes" id="UP001283361">
    <property type="component" value="Unassembled WGS sequence"/>
</dbReference>
<evidence type="ECO:0000313" key="2">
    <source>
        <dbReference type="EMBL" id="KAK3748105.1"/>
    </source>
</evidence>
<feature type="compositionally biased region" description="Polar residues" evidence="1">
    <location>
        <begin position="11"/>
        <end position="23"/>
    </location>
</feature>
<dbReference type="AlphaFoldDB" id="A0AAE1CZT3"/>
<protein>
    <submittedName>
        <fullName evidence="2">Uncharacterized protein</fullName>
    </submittedName>
</protein>
<evidence type="ECO:0000256" key="1">
    <source>
        <dbReference type="SAM" id="MobiDB-lite"/>
    </source>
</evidence>
<name>A0AAE1CZT3_9GAST</name>
<reference evidence="2" key="1">
    <citation type="journal article" date="2023" name="G3 (Bethesda)">
        <title>A reference genome for the long-term kleptoplast-retaining sea slug Elysia crispata morphotype clarki.</title>
        <authorList>
            <person name="Eastman K.E."/>
            <person name="Pendleton A.L."/>
            <person name="Shaikh M.A."/>
            <person name="Suttiyut T."/>
            <person name="Ogas R."/>
            <person name="Tomko P."/>
            <person name="Gavelis G."/>
            <person name="Widhalm J.R."/>
            <person name="Wisecaver J.H."/>
        </authorList>
    </citation>
    <scope>NUCLEOTIDE SEQUENCE</scope>
    <source>
        <strain evidence="2">ECLA1</strain>
    </source>
</reference>
<feature type="non-terminal residue" evidence="2">
    <location>
        <position position="1"/>
    </location>
</feature>
<organism evidence="2 3">
    <name type="scientific">Elysia crispata</name>
    <name type="common">lettuce slug</name>
    <dbReference type="NCBI Taxonomy" id="231223"/>
    <lineage>
        <taxon>Eukaryota</taxon>
        <taxon>Metazoa</taxon>
        <taxon>Spiralia</taxon>
        <taxon>Lophotrochozoa</taxon>
        <taxon>Mollusca</taxon>
        <taxon>Gastropoda</taxon>
        <taxon>Heterobranchia</taxon>
        <taxon>Euthyneura</taxon>
        <taxon>Panpulmonata</taxon>
        <taxon>Sacoglossa</taxon>
        <taxon>Placobranchoidea</taxon>
        <taxon>Plakobranchidae</taxon>
        <taxon>Elysia</taxon>
    </lineage>
</organism>
<evidence type="ECO:0000313" key="3">
    <source>
        <dbReference type="Proteomes" id="UP001283361"/>
    </source>
</evidence>
<sequence length="62" mass="6573">MKDTEIDAWTNHKSSGQASSFTAAKQKVQSAIRNANGEKKDLGIKGCETGILETSLCGRCSA</sequence>
<comment type="caution">
    <text evidence="2">The sequence shown here is derived from an EMBL/GenBank/DDBJ whole genome shotgun (WGS) entry which is preliminary data.</text>
</comment>
<dbReference type="EMBL" id="JAWDGP010006047">
    <property type="protein sequence ID" value="KAK3748105.1"/>
    <property type="molecule type" value="Genomic_DNA"/>
</dbReference>
<accession>A0AAE1CZT3</accession>
<gene>
    <name evidence="2" type="ORF">RRG08_040586</name>
</gene>
<proteinExistence type="predicted"/>
<keyword evidence="3" id="KW-1185">Reference proteome</keyword>